<dbReference type="AlphaFoldDB" id="C0QHA6"/>
<keyword evidence="5 6" id="KW-0408">Iron</keyword>
<feature type="binding site" description="covalent" evidence="6">
    <location>
        <position position="114"/>
    </location>
    <ligand>
        <name>heme c</name>
        <dbReference type="ChEBI" id="CHEBI:61717"/>
        <label>3</label>
    </ligand>
</feature>
<feature type="binding site" description="covalent" evidence="6">
    <location>
        <position position="136"/>
    </location>
    <ligand>
        <name>heme c</name>
        <dbReference type="ChEBI" id="CHEBI:61717"/>
        <label>4</label>
    </ligand>
</feature>
<accession>C0QHA6</accession>
<feature type="binding site" description="axial binding residue" evidence="6">
    <location>
        <position position="131"/>
    </location>
    <ligand>
        <name>heme c</name>
        <dbReference type="ChEBI" id="CHEBI:61717"/>
        <label>1</label>
    </ligand>
    <ligandPart>
        <name>Fe</name>
        <dbReference type="ChEBI" id="CHEBI:18248"/>
    </ligandPart>
</feature>
<dbReference type="KEGG" id="dat:HRM2_47160"/>
<feature type="binding site" description="axial binding residue" evidence="6">
    <location>
        <position position="62"/>
    </location>
    <ligand>
        <name>heme c</name>
        <dbReference type="ChEBI" id="CHEBI:61717"/>
        <label>1</label>
    </ligand>
    <ligandPart>
        <name>Fe</name>
        <dbReference type="ChEBI" id="CHEBI:18248"/>
    </ligandPart>
</feature>
<dbReference type="PRINTS" id="PR00609">
    <property type="entry name" value="CYTOCHROMEC3"/>
</dbReference>
<dbReference type="OrthoDB" id="5418612at2"/>
<gene>
    <name evidence="8" type="ordered locus">HRM2_47160</name>
</gene>
<feature type="domain" description="Class III cytochrome C" evidence="7">
    <location>
        <begin position="45"/>
        <end position="137"/>
    </location>
</feature>
<feature type="binding site" description="axial binding residue" evidence="6">
    <location>
        <position position="137"/>
    </location>
    <ligand>
        <name>heme c</name>
        <dbReference type="ChEBI" id="CHEBI:61717"/>
        <label>4</label>
    </ligand>
    <ligandPart>
        <name>Fe</name>
        <dbReference type="ChEBI" id="CHEBI:18248"/>
    </ligandPart>
</feature>
<dbReference type="CDD" id="cd08168">
    <property type="entry name" value="Cytochrom_C3"/>
    <property type="match status" value="1"/>
</dbReference>
<keyword evidence="2 6" id="KW-0349">Heme</keyword>
<keyword evidence="4" id="KW-0249">Electron transport</keyword>
<keyword evidence="1" id="KW-0813">Transport</keyword>
<dbReference type="SUPFAM" id="SSF48695">
    <property type="entry name" value="Multiheme cytochromes"/>
    <property type="match status" value="1"/>
</dbReference>
<evidence type="ECO:0000313" key="8">
    <source>
        <dbReference type="EMBL" id="ACN17765.1"/>
    </source>
</evidence>
<dbReference type="InterPro" id="IPR036280">
    <property type="entry name" value="Multihaem_cyt_sf"/>
</dbReference>
<dbReference type="Gene3D" id="3.90.10.10">
    <property type="entry name" value="Cytochrome C3"/>
    <property type="match status" value="1"/>
</dbReference>
<dbReference type="HOGENOM" id="CLU_125874_3_0_7"/>
<feature type="binding site" description="axial binding residue" evidence="6">
    <location>
        <position position="84"/>
    </location>
    <ligand>
        <name>heme c</name>
        <dbReference type="ChEBI" id="CHEBI:61717"/>
        <label>1</label>
    </ligand>
    <ligandPart>
        <name>Fe</name>
        <dbReference type="ChEBI" id="CHEBI:18248"/>
    </ligandPart>
</feature>
<evidence type="ECO:0000313" key="9">
    <source>
        <dbReference type="Proteomes" id="UP000000442"/>
    </source>
</evidence>
<dbReference type="GO" id="GO:0046872">
    <property type="term" value="F:metal ion binding"/>
    <property type="evidence" value="ECO:0007669"/>
    <property type="project" value="UniProtKB-KW"/>
</dbReference>
<evidence type="ECO:0000259" key="7">
    <source>
        <dbReference type="Pfam" id="PF02085"/>
    </source>
</evidence>
<feature type="binding site" description="axial binding residue" evidence="6">
    <location>
        <position position="54"/>
    </location>
    <ligand>
        <name>heme c</name>
        <dbReference type="ChEBI" id="CHEBI:61717"/>
        <label>3</label>
    </ligand>
    <ligandPart>
        <name>Fe</name>
        <dbReference type="ChEBI" id="CHEBI:18248"/>
    </ligandPart>
</feature>
<keyword evidence="9" id="KW-1185">Reference proteome</keyword>
<dbReference type="InterPro" id="IPR002322">
    <property type="entry name" value="Cyt_c_III"/>
</dbReference>
<dbReference type="EMBL" id="CP001087">
    <property type="protein sequence ID" value="ACN17765.1"/>
    <property type="molecule type" value="Genomic_DNA"/>
</dbReference>
<feature type="binding site" description="covalent" evidence="6">
    <location>
        <position position="67"/>
    </location>
    <ligand>
        <name>heme c</name>
        <dbReference type="ChEBI" id="CHEBI:61717"/>
        <label>1</label>
    </ligand>
</feature>
<dbReference type="STRING" id="177437.HRM2_47160"/>
<dbReference type="eggNOG" id="ENOG503407D">
    <property type="taxonomic scope" value="Bacteria"/>
</dbReference>
<evidence type="ECO:0000256" key="5">
    <source>
        <dbReference type="ARBA" id="ARBA00023004"/>
    </source>
</evidence>
<reference evidence="8 9" key="1">
    <citation type="journal article" date="2009" name="Environ. Microbiol.">
        <title>Genome sequence of Desulfobacterium autotrophicum HRM2, a marine sulfate reducer oxidizing organic carbon completely to carbon dioxide.</title>
        <authorList>
            <person name="Strittmatter A.W."/>
            <person name="Liesegang H."/>
            <person name="Rabus R."/>
            <person name="Decker I."/>
            <person name="Amann J."/>
            <person name="Andres S."/>
            <person name="Henne A."/>
            <person name="Fricke W.F."/>
            <person name="Martinez-Arias R."/>
            <person name="Bartels D."/>
            <person name="Goesmann A."/>
            <person name="Krause L."/>
            <person name="Puehler A."/>
            <person name="Klenk H.P."/>
            <person name="Richter M."/>
            <person name="Schuler M."/>
            <person name="Gloeckner F.O."/>
            <person name="Meyerdierks A."/>
            <person name="Gottschalk G."/>
            <person name="Amann R."/>
        </authorList>
    </citation>
    <scope>NUCLEOTIDE SEQUENCE [LARGE SCALE GENOMIC DNA]</scope>
    <source>
        <strain evidence="9">ATCC 43914 / DSM 3382 / HRM2</strain>
    </source>
</reference>
<evidence type="ECO:0000256" key="3">
    <source>
        <dbReference type="ARBA" id="ARBA00022723"/>
    </source>
</evidence>
<feature type="binding site" description="axial binding residue" evidence="6">
    <location>
        <position position="57"/>
    </location>
    <ligand>
        <name>heme c</name>
        <dbReference type="ChEBI" id="CHEBI:61717"/>
        <label>1</label>
    </ligand>
    <ligandPart>
        <name>Fe</name>
        <dbReference type="ChEBI" id="CHEBI:18248"/>
    </ligandPart>
</feature>
<keyword evidence="3 6" id="KW-0479">Metal-binding</keyword>
<dbReference type="RefSeq" id="WP_015906475.1">
    <property type="nucleotide sequence ID" value="NC_012108.1"/>
</dbReference>
<feature type="binding site" description="axial binding residue" evidence="6">
    <location>
        <position position="66"/>
    </location>
    <ligand>
        <name>heme c</name>
        <dbReference type="ChEBI" id="CHEBI:61717"/>
        <label>1</label>
    </ligand>
    <ligandPart>
        <name>Fe</name>
        <dbReference type="ChEBI" id="CHEBI:18248"/>
    </ligandPart>
</feature>
<organism evidence="8 9">
    <name type="scientific">Desulforapulum autotrophicum (strain ATCC 43914 / DSM 3382 / VKM B-1955 / HRM2)</name>
    <name type="common">Desulfobacterium autotrophicum</name>
    <dbReference type="NCBI Taxonomy" id="177437"/>
    <lineage>
        <taxon>Bacteria</taxon>
        <taxon>Pseudomonadati</taxon>
        <taxon>Thermodesulfobacteriota</taxon>
        <taxon>Desulfobacteria</taxon>
        <taxon>Desulfobacterales</taxon>
        <taxon>Desulfobacteraceae</taxon>
        <taxon>Desulforapulum</taxon>
    </lineage>
</organism>
<dbReference type="Proteomes" id="UP000000442">
    <property type="component" value="Chromosome"/>
</dbReference>
<evidence type="ECO:0000256" key="6">
    <source>
        <dbReference type="PIRSR" id="PIRSR602322-1"/>
    </source>
</evidence>
<proteinExistence type="predicted"/>
<evidence type="ECO:0000256" key="2">
    <source>
        <dbReference type="ARBA" id="ARBA00022617"/>
    </source>
</evidence>
<feature type="binding site" description="axial binding residue" evidence="6">
    <location>
        <position position="65"/>
    </location>
    <ligand>
        <name>heme c</name>
        <dbReference type="ChEBI" id="CHEBI:61717"/>
        <label>1</label>
    </ligand>
    <ligandPart>
        <name>Fe</name>
        <dbReference type="ChEBI" id="CHEBI:18248"/>
    </ligandPart>
</feature>
<dbReference type="GO" id="GO:0009055">
    <property type="term" value="F:electron transfer activity"/>
    <property type="evidence" value="ECO:0007669"/>
    <property type="project" value="InterPro"/>
</dbReference>
<feature type="binding site" description="axial binding residue" evidence="6">
    <location>
        <position position="118"/>
    </location>
    <ligand>
        <name>heme c</name>
        <dbReference type="ChEBI" id="CHEBI:61717"/>
        <label>3</label>
    </ligand>
    <ligandPart>
        <name>Fe</name>
        <dbReference type="ChEBI" id="CHEBI:18248"/>
    </ligandPart>
</feature>
<name>C0QHA6_DESAH</name>
<dbReference type="Pfam" id="PF02085">
    <property type="entry name" value="Cytochrom_CIII"/>
    <property type="match status" value="1"/>
</dbReference>
<evidence type="ECO:0000256" key="1">
    <source>
        <dbReference type="ARBA" id="ARBA00022448"/>
    </source>
</evidence>
<feature type="binding site" description="covalent" evidence="6">
    <location>
        <position position="117"/>
    </location>
    <ligand>
        <name>heme c</name>
        <dbReference type="ChEBI" id="CHEBI:61717"/>
        <label>3</label>
    </ligand>
</feature>
<evidence type="ECO:0000256" key="4">
    <source>
        <dbReference type="ARBA" id="ARBA00022982"/>
    </source>
</evidence>
<sequence>MKNISAVFLLFIAIMAGTGLTVWAEGEFEAPDDGLEINHIEGNSERDLSVMFNHSSHESYDCSECHHKMKLLKEGEPPRSCATCHTGTDINETKGYKPYFKAMHMIKKNFRPSCIACHTREFGDDPDMTGCATSACHPNGLY</sequence>
<protein>
    <submittedName>
        <fullName evidence="8">Cytochrome c, class III family protein</fullName>
    </submittedName>
</protein>
<dbReference type="GO" id="GO:0020037">
    <property type="term" value="F:heme binding"/>
    <property type="evidence" value="ECO:0007669"/>
    <property type="project" value="InterPro"/>
</dbReference>
<dbReference type="InterPro" id="IPR020942">
    <property type="entry name" value="Cyt_c_III_dom"/>
</dbReference>
<feature type="binding site" description="covalent" evidence="6">
    <location>
        <position position="85"/>
    </location>
    <ligand>
        <name>heme c</name>
        <dbReference type="ChEBI" id="CHEBI:61717"/>
        <label>2</label>
    </ligand>
</feature>
<comment type="cofactor">
    <cofactor evidence="6">
        <name>heme c</name>
        <dbReference type="ChEBI" id="CHEBI:61717"/>
    </cofactor>
    <text evidence="6">Binds 4 heme c groups covalently per monomer.</text>
</comment>